<keyword evidence="2" id="KW-1133">Transmembrane helix</keyword>
<dbReference type="InterPro" id="IPR037219">
    <property type="entry name" value="Peptidase_M41-like"/>
</dbReference>
<feature type="transmembrane region" description="Helical" evidence="2">
    <location>
        <begin position="16"/>
        <end position="37"/>
    </location>
</feature>
<evidence type="ECO:0000256" key="1">
    <source>
        <dbReference type="SAM" id="MobiDB-lite"/>
    </source>
</evidence>
<dbReference type="GO" id="GO:0004222">
    <property type="term" value="F:metalloendopeptidase activity"/>
    <property type="evidence" value="ECO:0007669"/>
    <property type="project" value="InterPro"/>
</dbReference>
<dbReference type="GO" id="GO:0005524">
    <property type="term" value="F:ATP binding"/>
    <property type="evidence" value="ECO:0007669"/>
    <property type="project" value="InterPro"/>
</dbReference>
<dbReference type="AlphaFoldDB" id="A0A0F9XV23"/>
<organism evidence="3">
    <name type="scientific">marine sediment metagenome</name>
    <dbReference type="NCBI Taxonomy" id="412755"/>
    <lineage>
        <taxon>unclassified sequences</taxon>
        <taxon>metagenomes</taxon>
        <taxon>ecological metagenomes</taxon>
    </lineage>
</organism>
<dbReference type="SUPFAM" id="SSF140990">
    <property type="entry name" value="FtsH protease domain-like"/>
    <property type="match status" value="1"/>
</dbReference>
<protein>
    <submittedName>
        <fullName evidence="3">Uncharacterized protein</fullName>
    </submittedName>
</protein>
<name>A0A0F9XV23_9ZZZZ</name>
<evidence type="ECO:0000256" key="2">
    <source>
        <dbReference type="SAM" id="Phobius"/>
    </source>
</evidence>
<dbReference type="Gene3D" id="1.20.58.760">
    <property type="entry name" value="Peptidase M41"/>
    <property type="match status" value="1"/>
</dbReference>
<evidence type="ECO:0000313" key="3">
    <source>
        <dbReference type="EMBL" id="KKN96178.1"/>
    </source>
</evidence>
<dbReference type="GO" id="GO:0006508">
    <property type="term" value="P:proteolysis"/>
    <property type="evidence" value="ECO:0007669"/>
    <property type="project" value="InterPro"/>
</dbReference>
<feature type="transmembrane region" description="Helical" evidence="2">
    <location>
        <begin position="117"/>
        <end position="135"/>
    </location>
</feature>
<keyword evidence="2" id="KW-0812">Transmembrane</keyword>
<feature type="compositionally biased region" description="Basic and acidic residues" evidence="1">
    <location>
        <begin position="386"/>
        <end position="398"/>
    </location>
</feature>
<gene>
    <name evidence="3" type="ORF">LCGC14_0171080</name>
</gene>
<reference evidence="3" key="1">
    <citation type="journal article" date="2015" name="Nature">
        <title>Complex archaea that bridge the gap between prokaryotes and eukaryotes.</title>
        <authorList>
            <person name="Spang A."/>
            <person name="Saw J.H."/>
            <person name="Jorgensen S.L."/>
            <person name="Zaremba-Niedzwiedzka K."/>
            <person name="Martijn J."/>
            <person name="Lind A.E."/>
            <person name="van Eijk R."/>
            <person name="Schleper C."/>
            <person name="Guy L."/>
            <person name="Ettema T.J."/>
        </authorList>
    </citation>
    <scope>NUCLEOTIDE SEQUENCE</scope>
</reference>
<dbReference type="GO" id="GO:0004176">
    <property type="term" value="F:ATP-dependent peptidase activity"/>
    <property type="evidence" value="ECO:0007669"/>
    <property type="project" value="InterPro"/>
</dbReference>
<comment type="caution">
    <text evidence="3">The sequence shown here is derived from an EMBL/GenBank/DDBJ whole genome shotgun (WGS) entry which is preliminary data.</text>
</comment>
<sequence>MRLQNLKEASELAPRWGLPATLLVAFLCLYGLAFRFYEPKPDSTIMAVTGASILLSLVFAFLAVLREVLSAPEGGVARATSEGLVKALNFAWATVSVAFLAYIGLEPSIALIEANQTSALVAFSASIILAVGYFISRPAANETEHSGSVQNQLAIYAAPHIQESLPQQPVFQATIADLTRLVVYQAGRAIGYAGSEVLFDDNFSLELDANARVARVYSNTSIIDTAEFMHWRLHMLMMGAAAEKVLLKQSSEVALDDYTQFDELAARYLALKHDRSFSLSPLTQHEAAMKAARVSLLRKNIFDRCLEACSDNREILLELVKMMRKRSVLTYGDIQAHLDRVKVPAGFPVARFDTGDILQTALLEQQDHAEASLEGAFTGATPITTKEVETAPKRERPVMQESASAANESFMQA</sequence>
<feature type="compositionally biased region" description="Polar residues" evidence="1">
    <location>
        <begin position="401"/>
        <end position="413"/>
    </location>
</feature>
<feature type="region of interest" description="Disordered" evidence="1">
    <location>
        <begin position="385"/>
        <end position="413"/>
    </location>
</feature>
<feature type="transmembrane region" description="Helical" evidence="2">
    <location>
        <begin position="44"/>
        <end position="64"/>
    </location>
</feature>
<dbReference type="EMBL" id="LAZR01000066">
    <property type="protein sequence ID" value="KKN96178.1"/>
    <property type="molecule type" value="Genomic_DNA"/>
</dbReference>
<feature type="transmembrane region" description="Helical" evidence="2">
    <location>
        <begin position="84"/>
        <end position="105"/>
    </location>
</feature>
<proteinExistence type="predicted"/>
<keyword evidence="2" id="KW-0472">Membrane</keyword>
<accession>A0A0F9XV23</accession>